<proteinExistence type="predicted"/>
<name>A0A9P4HPU2_9PEZI</name>
<dbReference type="InterPro" id="IPR046368">
    <property type="entry name" value="Tag1"/>
</dbReference>
<reference evidence="3" key="1">
    <citation type="journal article" date="2020" name="Stud. Mycol.">
        <title>101 Dothideomycetes genomes: a test case for predicting lifestyles and emergence of pathogens.</title>
        <authorList>
            <person name="Haridas S."/>
            <person name="Albert R."/>
            <person name="Binder M."/>
            <person name="Bloem J."/>
            <person name="Labutti K."/>
            <person name="Salamov A."/>
            <person name="Andreopoulos B."/>
            <person name="Baker S."/>
            <person name="Barry K."/>
            <person name="Bills G."/>
            <person name="Bluhm B."/>
            <person name="Cannon C."/>
            <person name="Castanera R."/>
            <person name="Culley D."/>
            <person name="Daum C."/>
            <person name="Ezra D."/>
            <person name="Gonzalez J."/>
            <person name="Henrissat B."/>
            <person name="Kuo A."/>
            <person name="Liang C."/>
            <person name="Lipzen A."/>
            <person name="Lutzoni F."/>
            <person name="Magnuson J."/>
            <person name="Mondo S."/>
            <person name="Nolan M."/>
            <person name="Ohm R."/>
            <person name="Pangilinan J."/>
            <person name="Park H.-J."/>
            <person name="Ramirez L."/>
            <person name="Alfaro M."/>
            <person name="Sun H."/>
            <person name="Tritt A."/>
            <person name="Yoshinaga Y."/>
            <person name="Zwiers L.-H."/>
            <person name="Turgeon B."/>
            <person name="Goodwin S."/>
            <person name="Spatafora J."/>
            <person name="Crous P."/>
            <person name="Grigoriev I."/>
        </authorList>
    </citation>
    <scope>NUCLEOTIDE SEQUENCE</scope>
    <source>
        <strain evidence="3">CBS 121410</strain>
    </source>
</reference>
<feature type="transmembrane region" description="Helical" evidence="2">
    <location>
        <begin position="46"/>
        <end position="69"/>
    </location>
</feature>
<dbReference type="InterPro" id="IPR022185">
    <property type="entry name" value="DUF3712"/>
</dbReference>
<organism evidence="3 4">
    <name type="scientific">Saccharata proteae CBS 121410</name>
    <dbReference type="NCBI Taxonomy" id="1314787"/>
    <lineage>
        <taxon>Eukaryota</taxon>
        <taxon>Fungi</taxon>
        <taxon>Dikarya</taxon>
        <taxon>Ascomycota</taxon>
        <taxon>Pezizomycotina</taxon>
        <taxon>Dothideomycetes</taxon>
        <taxon>Dothideomycetes incertae sedis</taxon>
        <taxon>Botryosphaeriales</taxon>
        <taxon>Saccharataceae</taxon>
        <taxon>Saccharata</taxon>
    </lineage>
</organism>
<dbReference type="AlphaFoldDB" id="A0A9P4HPU2"/>
<evidence type="ECO:0000256" key="2">
    <source>
        <dbReference type="SAM" id="Phobius"/>
    </source>
</evidence>
<dbReference type="Pfam" id="PF12505">
    <property type="entry name" value="DUF3712"/>
    <property type="match status" value="1"/>
</dbReference>
<keyword evidence="2" id="KW-0812">Transmembrane</keyword>
<gene>
    <name evidence="3" type="ORF">K490DRAFT_46222</name>
</gene>
<feature type="region of interest" description="Disordered" evidence="1">
    <location>
        <begin position="1"/>
        <end position="34"/>
    </location>
</feature>
<accession>A0A9P4HPU2</accession>
<dbReference type="OrthoDB" id="10039566at2759"/>
<dbReference type="Proteomes" id="UP000799776">
    <property type="component" value="Unassembled WGS sequence"/>
</dbReference>
<comment type="caution">
    <text evidence="3">The sequence shown here is derived from an EMBL/GenBank/DDBJ whole genome shotgun (WGS) entry which is preliminary data.</text>
</comment>
<dbReference type="GO" id="GO:0000329">
    <property type="term" value="C:fungal-type vacuole membrane"/>
    <property type="evidence" value="ECO:0007669"/>
    <property type="project" value="InterPro"/>
</dbReference>
<dbReference type="SUPFAM" id="SSF117070">
    <property type="entry name" value="LEA14-like"/>
    <property type="match status" value="1"/>
</dbReference>
<evidence type="ECO:0000313" key="3">
    <source>
        <dbReference type="EMBL" id="KAF2085660.1"/>
    </source>
</evidence>
<dbReference type="PANTHER" id="PTHR35895">
    <property type="entry name" value="CHROMOSOME 16, WHOLE GENOME SHOTGUN SEQUENCE"/>
    <property type="match status" value="1"/>
</dbReference>
<keyword evidence="4" id="KW-1185">Reference proteome</keyword>
<evidence type="ECO:0000313" key="4">
    <source>
        <dbReference type="Proteomes" id="UP000799776"/>
    </source>
</evidence>
<evidence type="ECO:0000256" key="1">
    <source>
        <dbReference type="SAM" id="MobiDB-lite"/>
    </source>
</evidence>
<keyword evidence="2" id="KW-0472">Membrane</keyword>
<dbReference type="PANTHER" id="PTHR35895:SF1">
    <property type="entry name" value="LIPID-BINDING SERUM GLYCOPROTEIN C-TERMINAL DOMAIN-CONTAINING PROTEIN"/>
    <property type="match status" value="1"/>
</dbReference>
<dbReference type="EMBL" id="ML978729">
    <property type="protein sequence ID" value="KAF2085660.1"/>
    <property type="molecule type" value="Genomic_DNA"/>
</dbReference>
<protein>
    <submittedName>
        <fullName evidence="3">Uncharacterized protein</fullName>
    </submittedName>
</protein>
<sequence length="348" mass="37267">MEHKTESVAGTRAASVESNGIHSPGQGLPQRTTTGGKFKRHCRKFWWLDFLIFAAIVLVIVLPIVYVGVPNEAQSEVDKTTLVVNAQDVTNPEPNSVGLALNSTLTSHSRYHPNMDAFNVSLFLENTEPDIEPFGYIEIPKTHIDSKTSIDVNQTMQVADMDQFIAYNKLVIGSEEFRVAMRGKPQMKLSGIPEFKVNFNKVVTMKGLNQLSGSAITSAQLINPPAADGATMSGTVSIPNPSVLNLTIGTVAMNLSVDSTPIGTSTIKSLVLSPGNNTADMRAIVNTTLVLGLVSTNYTDGVLPIEAVGTSCVNDEGEALVYYEEALADVVLRLDLNLTEALTAASGS</sequence>
<keyword evidence="2" id="KW-1133">Transmembrane helix</keyword>